<gene>
    <name evidence="1" type="ORF">FWK35_00037955</name>
</gene>
<dbReference type="AlphaFoldDB" id="A0A6G0VSU1"/>
<sequence>MNRKMGPPTVLSESEESRIVNCILAKARVGCPIHPETLKD</sequence>
<dbReference type="EMBL" id="VUJU01013353">
    <property type="protein sequence ID" value="KAF0705106.1"/>
    <property type="molecule type" value="Genomic_DNA"/>
</dbReference>
<dbReference type="Proteomes" id="UP000478052">
    <property type="component" value="Unassembled WGS sequence"/>
</dbReference>
<comment type="caution">
    <text evidence="1">The sequence shown here is derived from an EMBL/GenBank/DDBJ whole genome shotgun (WGS) entry which is preliminary data.</text>
</comment>
<feature type="non-terminal residue" evidence="1">
    <location>
        <position position="40"/>
    </location>
</feature>
<reference evidence="1 2" key="1">
    <citation type="submission" date="2019-08" db="EMBL/GenBank/DDBJ databases">
        <title>Whole genome of Aphis craccivora.</title>
        <authorList>
            <person name="Voronova N.V."/>
            <person name="Shulinski R.S."/>
            <person name="Bandarenka Y.V."/>
            <person name="Zhorov D.G."/>
            <person name="Warner D."/>
        </authorList>
    </citation>
    <scope>NUCLEOTIDE SEQUENCE [LARGE SCALE GENOMIC DNA]</scope>
    <source>
        <strain evidence="1">180601</strain>
        <tissue evidence="1">Whole Body</tissue>
    </source>
</reference>
<keyword evidence="2" id="KW-1185">Reference proteome</keyword>
<dbReference type="OrthoDB" id="6614027at2759"/>
<proteinExistence type="predicted"/>
<accession>A0A6G0VSU1</accession>
<evidence type="ECO:0000313" key="1">
    <source>
        <dbReference type="EMBL" id="KAF0705106.1"/>
    </source>
</evidence>
<evidence type="ECO:0000313" key="2">
    <source>
        <dbReference type="Proteomes" id="UP000478052"/>
    </source>
</evidence>
<name>A0A6G0VSU1_APHCR</name>
<organism evidence="1 2">
    <name type="scientific">Aphis craccivora</name>
    <name type="common">Cowpea aphid</name>
    <dbReference type="NCBI Taxonomy" id="307492"/>
    <lineage>
        <taxon>Eukaryota</taxon>
        <taxon>Metazoa</taxon>
        <taxon>Ecdysozoa</taxon>
        <taxon>Arthropoda</taxon>
        <taxon>Hexapoda</taxon>
        <taxon>Insecta</taxon>
        <taxon>Pterygota</taxon>
        <taxon>Neoptera</taxon>
        <taxon>Paraneoptera</taxon>
        <taxon>Hemiptera</taxon>
        <taxon>Sternorrhyncha</taxon>
        <taxon>Aphidomorpha</taxon>
        <taxon>Aphidoidea</taxon>
        <taxon>Aphididae</taxon>
        <taxon>Aphidini</taxon>
        <taxon>Aphis</taxon>
        <taxon>Aphis</taxon>
    </lineage>
</organism>
<protein>
    <submittedName>
        <fullName evidence="1">HTH psq-type domain-containing protein</fullName>
    </submittedName>
</protein>